<dbReference type="Gene3D" id="3.60.10.10">
    <property type="entry name" value="Endonuclease/exonuclease/phosphatase"/>
    <property type="match status" value="1"/>
</dbReference>
<dbReference type="SUPFAM" id="SSF56219">
    <property type="entry name" value="DNase I-like"/>
    <property type="match status" value="1"/>
</dbReference>
<name>A0ABM4UR90_COFAR</name>
<dbReference type="PANTHER" id="PTHR35218">
    <property type="entry name" value="RNASE H DOMAIN-CONTAINING PROTEIN"/>
    <property type="match status" value="1"/>
</dbReference>
<gene>
    <name evidence="2" type="primary">LOC140008810</name>
</gene>
<accession>A0ABM4UR90</accession>
<dbReference type="PANTHER" id="PTHR35218:SF9">
    <property type="entry name" value="ENDONUCLEASE_EXONUCLEASE_PHOSPHATASE DOMAIN-CONTAINING PROTEIN"/>
    <property type="match status" value="1"/>
</dbReference>
<proteinExistence type="predicted"/>
<evidence type="ECO:0000313" key="1">
    <source>
        <dbReference type="Proteomes" id="UP001652660"/>
    </source>
</evidence>
<dbReference type="RefSeq" id="XP_071909798.1">
    <property type="nucleotide sequence ID" value="XM_072053697.1"/>
</dbReference>
<sequence length="434" mass="50422">MDNEESRGVLVIHQESRVPGKVQEAMDKQAKRTFRRLKSPTNNRRPLKELNDNGASVGSPLTVPYLREVYNLSSPNLVFLSETKNRKHVIDRLTRGLRCDSNVTIEAMNKAGGMALLWRQDTNILEVYKTAFTIEAKVEDPDTQVSWWFIGIYASCDPMIRKEQWRVLSNRKTLWRTRYIIAGDFNDILSNDEKWGGVLRQERSFKDFRDFIDHNSLIDIGFEGQPWTWSNHWDNEGEILTRGKRGERRGSTLIKDGSKGRGSNRKEILAHIKDQLKAAYKEGENFWCQKARINWLREGDKNTKYFHSYVKGKRVSNRIRTLQRGNGSWTTNEEEIVTEISDFFKDLFNSGRRGDMSEILDGIPQSITQEMNERLTQAVEEKEIHEALFSMNSKKAPGQDRMTPLFFQRFWSTIKCDVILAIKPSFPQDTCLNQ</sequence>
<dbReference type="GeneID" id="140008810"/>
<protein>
    <recommendedName>
        <fullName evidence="3">Reverse transcriptase</fullName>
    </recommendedName>
</protein>
<evidence type="ECO:0008006" key="3">
    <source>
        <dbReference type="Google" id="ProtNLM"/>
    </source>
</evidence>
<evidence type="ECO:0000313" key="2">
    <source>
        <dbReference type="RefSeq" id="XP_071909798.1"/>
    </source>
</evidence>
<keyword evidence="1" id="KW-1185">Reference proteome</keyword>
<reference evidence="2" key="1">
    <citation type="submission" date="2025-08" db="UniProtKB">
        <authorList>
            <consortium name="RefSeq"/>
        </authorList>
    </citation>
    <scope>IDENTIFICATION</scope>
    <source>
        <tissue evidence="2">Leaves</tissue>
    </source>
</reference>
<dbReference type="Proteomes" id="UP001652660">
    <property type="component" value="Chromosome 6c"/>
</dbReference>
<dbReference type="InterPro" id="IPR036691">
    <property type="entry name" value="Endo/exonu/phosph_ase_sf"/>
</dbReference>
<organism evidence="1 2">
    <name type="scientific">Coffea arabica</name>
    <name type="common">Arabian coffee</name>
    <dbReference type="NCBI Taxonomy" id="13443"/>
    <lineage>
        <taxon>Eukaryota</taxon>
        <taxon>Viridiplantae</taxon>
        <taxon>Streptophyta</taxon>
        <taxon>Embryophyta</taxon>
        <taxon>Tracheophyta</taxon>
        <taxon>Spermatophyta</taxon>
        <taxon>Magnoliopsida</taxon>
        <taxon>eudicotyledons</taxon>
        <taxon>Gunneridae</taxon>
        <taxon>Pentapetalae</taxon>
        <taxon>asterids</taxon>
        <taxon>lamiids</taxon>
        <taxon>Gentianales</taxon>
        <taxon>Rubiaceae</taxon>
        <taxon>Ixoroideae</taxon>
        <taxon>Gardenieae complex</taxon>
        <taxon>Bertiereae - Coffeeae clade</taxon>
        <taxon>Coffeeae</taxon>
        <taxon>Coffea</taxon>
    </lineage>
</organism>